<evidence type="ECO:0000256" key="3">
    <source>
        <dbReference type="ARBA" id="ARBA00022723"/>
    </source>
</evidence>
<keyword evidence="3 6" id="KW-0479">Metal-binding</keyword>
<evidence type="ECO:0000256" key="2">
    <source>
        <dbReference type="ARBA" id="ARBA00022617"/>
    </source>
</evidence>
<feature type="chain" id="PRO_5014689450" evidence="7">
    <location>
        <begin position="19"/>
        <end position="119"/>
    </location>
</feature>
<evidence type="ECO:0000259" key="8">
    <source>
        <dbReference type="PROSITE" id="PS51007"/>
    </source>
</evidence>
<dbReference type="Pfam" id="PF13442">
    <property type="entry name" value="Cytochrome_CBB3"/>
    <property type="match status" value="1"/>
</dbReference>
<keyword evidence="4" id="KW-0249">Electron transport</keyword>
<feature type="domain" description="Cytochrome c" evidence="8">
    <location>
        <begin position="16"/>
        <end position="96"/>
    </location>
</feature>
<dbReference type="GO" id="GO:0005506">
    <property type="term" value="F:iron ion binding"/>
    <property type="evidence" value="ECO:0007669"/>
    <property type="project" value="InterPro"/>
</dbReference>
<dbReference type="GO" id="GO:0020037">
    <property type="term" value="F:heme binding"/>
    <property type="evidence" value="ECO:0007669"/>
    <property type="project" value="InterPro"/>
</dbReference>
<dbReference type="Proteomes" id="UP000229366">
    <property type="component" value="Unassembled WGS sequence"/>
</dbReference>
<evidence type="ECO:0000256" key="4">
    <source>
        <dbReference type="ARBA" id="ARBA00022982"/>
    </source>
</evidence>
<keyword evidence="10" id="KW-1185">Reference proteome</keyword>
<evidence type="ECO:0000256" key="6">
    <source>
        <dbReference type="PROSITE-ProRule" id="PRU00433"/>
    </source>
</evidence>
<dbReference type="Gene3D" id="1.10.760.10">
    <property type="entry name" value="Cytochrome c-like domain"/>
    <property type="match status" value="1"/>
</dbReference>
<protein>
    <submittedName>
        <fullName evidence="9">Cbb3-type cytochrome c oxidase subunit III</fullName>
    </submittedName>
</protein>
<dbReference type="PANTHER" id="PTHR40942:SF4">
    <property type="entry name" value="CYTOCHROME C5"/>
    <property type="match status" value="1"/>
</dbReference>
<dbReference type="EMBL" id="PGTX01000003">
    <property type="protein sequence ID" value="PJI79505.1"/>
    <property type="molecule type" value="Genomic_DNA"/>
</dbReference>
<keyword evidence="5 6" id="KW-0408">Iron</keyword>
<evidence type="ECO:0000256" key="7">
    <source>
        <dbReference type="SAM" id="SignalP"/>
    </source>
</evidence>
<accession>A0A2M8VQP7</accession>
<dbReference type="InterPro" id="IPR009056">
    <property type="entry name" value="Cyt_c-like_dom"/>
</dbReference>
<keyword evidence="1" id="KW-0813">Transport</keyword>
<gene>
    <name evidence="9" type="ORF">B0G85_1612</name>
</gene>
<organism evidence="9 10">
    <name type="scientific">Polynucleobacter brandtiae</name>
    <dbReference type="NCBI Taxonomy" id="1938816"/>
    <lineage>
        <taxon>Bacteria</taxon>
        <taxon>Pseudomonadati</taxon>
        <taxon>Pseudomonadota</taxon>
        <taxon>Betaproteobacteria</taxon>
        <taxon>Burkholderiales</taxon>
        <taxon>Burkholderiaceae</taxon>
        <taxon>Polynucleobacter</taxon>
    </lineage>
</organism>
<keyword evidence="2 6" id="KW-0349">Heme</keyword>
<proteinExistence type="predicted"/>
<evidence type="ECO:0000313" key="9">
    <source>
        <dbReference type="EMBL" id="PJI79505.1"/>
    </source>
</evidence>
<comment type="caution">
    <text evidence="9">The sequence shown here is derived from an EMBL/GenBank/DDBJ whole genome shotgun (WGS) entry which is preliminary data.</text>
</comment>
<keyword evidence="7" id="KW-0732">Signal</keyword>
<sequence>MKLCITLMMLAFSSATLAISGEETYKNQCFSCHAQGLNNAPKLGDVKRWSSLIKEGQEHITADGYHGVKAMPPKGGNPNLSLADFANAVVYMANQSGGRWEEPNADMLKNIAMRISKKK</sequence>
<dbReference type="InterPro" id="IPR002323">
    <property type="entry name" value="Cyt_CIE"/>
</dbReference>
<evidence type="ECO:0000313" key="10">
    <source>
        <dbReference type="Proteomes" id="UP000229366"/>
    </source>
</evidence>
<name>A0A2M8VQP7_9BURK</name>
<dbReference type="AlphaFoldDB" id="A0A2M8VQP7"/>
<evidence type="ECO:0000256" key="5">
    <source>
        <dbReference type="ARBA" id="ARBA00023004"/>
    </source>
</evidence>
<feature type="signal peptide" evidence="7">
    <location>
        <begin position="1"/>
        <end position="18"/>
    </location>
</feature>
<dbReference type="PRINTS" id="PR00607">
    <property type="entry name" value="CYTCHROMECIE"/>
</dbReference>
<dbReference type="SUPFAM" id="SSF46626">
    <property type="entry name" value="Cytochrome c"/>
    <property type="match status" value="1"/>
</dbReference>
<dbReference type="InterPro" id="IPR036909">
    <property type="entry name" value="Cyt_c-like_dom_sf"/>
</dbReference>
<dbReference type="GO" id="GO:0009055">
    <property type="term" value="F:electron transfer activity"/>
    <property type="evidence" value="ECO:0007669"/>
    <property type="project" value="InterPro"/>
</dbReference>
<reference evidence="9 10" key="1">
    <citation type="submission" date="2017-11" db="EMBL/GenBank/DDBJ databases">
        <title>Genomic Encyclopedia of Type Strains, Phase III (KMG-III): the genomes of soil and plant-associated and newly described type strains.</title>
        <authorList>
            <person name="Whitman W."/>
        </authorList>
    </citation>
    <scope>NUCLEOTIDE SEQUENCE [LARGE SCALE GENOMIC DNA]</scope>
    <source>
        <strain evidence="9 10">UB-Domo-W1</strain>
    </source>
</reference>
<dbReference type="PANTHER" id="PTHR40942">
    <property type="match status" value="1"/>
</dbReference>
<evidence type="ECO:0000256" key="1">
    <source>
        <dbReference type="ARBA" id="ARBA00022448"/>
    </source>
</evidence>
<dbReference type="PROSITE" id="PS51007">
    <property type="entry name" value="CYTC"/>
    <property type="match status" value="1"/>
</dbReference>